<organism evidence="1">
    <name type="scientific">Lepeophtheirus salmonis</name>
    <name type="common">Salmon louse</name>
    <name type="synonym">Caligus salmonis</name>
    <dbReference type="NCBI Taxonomy" id="72036"/>
    <lineage>
        <taxon>Eukaryota</taxon>
        <taxon>Metazoa</taxon>
        <taxon>Ecdysozoa</taxon>
        <taxon>Arthropoda</taxon>
        <taxon>Crustacea</taxon>
        <taxon>Multicrustacea</taxon>
        <taxon>Hexanauplia</taxon>
        <taxon>Copepoda</taxon>
        <taxon>Siphonostomatoida</taxon>
        <taxon>Caligidae</taxon>
        <taxon>Lepeophtheirus</taxon>
    </lineage>
</organism>
<proteinExistence type="predicted"/>
<sequence length="32" mass="3644">MFMDFVPLEQDLCLISFNGGILHCGDISFSFF</sequence>
<dbReference type="EMBL" id="HACA01028749">
    <property type="protein sequence ID" value="CDW46110.1"/>
    <property type="molecule type" value="Transcribed_RNA"/>
</dbReference>
<protein>
    <submittedName>
        <fullName evidence="1">Uncharacterized protein</fullName>
    </submittedName>
</protein>
<evidence type="ECO:0000313" key="1">
    <source>
        <dbReference type="EMBL" id="CDW46110.1"/>
    </source>
</evidence>
<name>A0A0K2V707_LEPSM</name>
<reference evidence="1" key="1">
    <citation type="submission" date="2014-05" db="EMBL/GenBank/DDBJ databases">
        <authorList>
            <person name="Chronopoulou M."/>
        </authorList>
    </citation>
    <scope>NUCLEOTIDE SEQUENCE</scope>
    <source>
        <tissue evidence="1">Whole organism</tissue>
    </source>
</reference>
<accession>A0A0K2V707</accession>
<feature type="non-terminal residue" evidence="1">
    <location>
        <position position="32"/>
    </location>
</feature>
<dbReference type="AlphaFoldDB" id="A0A0K2V707"/>